<dbReference type="InterPro" id="IPR017941">
    <property type="entry name" value="Rieske_2Fe-2S"/>
</dbReference>
<keyword evidence="3" id="KW-0408">Iron</keyword>
<evidence type="ECO:0000256" key="1">
    <source>
        <dbReference type="ARBA" id="ARBA00022714"/>
    </source>
</evidence>
<feature type="domain" description="Rieske" evidence="6">
    <location>
        <begin position="418"/>
        <end position="503"/>
    </location>
</feature>
<reference evidence="7" key="1">
    <citation type="submission" date="2022-04" db="EMBL/GenBank/DDBJ databases">
        <title>Halobacillus sp. isolated from saltern.</title>
        <authorList>
            <person name="Won M."/>
            <person name="Lee C.-M."/>
            <person name="Woen H.-Y."/>
            <person name="Kwon S.-W."/>
        </authorList>
    </citation>
    <scope>NUCLEOTIDE SEQUENCE</scope>
    <source>
        <strain evidence="7">SSHM10-5</strain>
    </source>
</reference>
<evidence type="ECO:0000313" key="8">
    <source>
        <dbReference type="Proteomes" id="UP000830326"/>
    </source>
</evidence>
<evidence type="ECO:0000256" key="4">
    <source>
        <dbReference type="ARBA" id="ARBA00023014"/>
    </source>
</evidence>
<protein>
    <submittedName>
        <fullName evidence="7">FAD-dependent oxidoreductase</fullName>
    </submittedName>
</protein>
<dbReference type="PANTHER" id="PTHR13847">
    <property type="entry name" value="SARCOSINE DEHYDROGENASE-RELATED"/>
    <property type="match status" value="1"/>
</dbReference>
<name>A0ABY4HIC4_9BACI</name>
<dbReference type="InterPro" id="IPR038010">
    <property type="entry name" value="YhfW_C"/>
</dbReference>
<evidence type="ECO:0000259" key="6">
    <source>
        <dbReference type="PROSITE" id="PS51296"/>
    </source>
</evidence>
<dbReference type="CDD" id="cd03477">
    <property type="entry name" value="Rieske_YhfW_C"/>
    <property type="match status" value="1"/>
</dbReference>
<keyword evidence="1" id="KW-0001">2Fe-2S</keyword>
<accession>A0ABY4HIC4</accession>
<organism evidence="7 8">
    <name type="scientific">Halobacillus amylolyticus</name>
    <dbReference type="NCBI Taxonomy" id="2932259"/>
    <lineage>
        <taxon>Bacteria</taxon>
        <taxon>Bacillati</taxon>
        <taxon>Bacillota</taxon>
        <taxon>Bacilli</taxon>
        <taxon>Bacillales</taxon>
        <taxon>Bacillaceae</taxon>
        <taxon>Halobacillus</taxon>
    </lineage>
</organism>
<dbReference type="InterPro" id="IPR006076">
    <property type="entry name" value="FAD-dep_OxRdtase"/>
</dbReference>
<dbReference type="Gene3D" id="2.102.10.10">
    <property type="entry name" value="Rieske [2Fe-2S] iron-sulphur domain"/>
    <property type="match status" value="1"/>
</dbReference>
<keyword evidence="8" id="KW-1185">Reference proteome</keyword>
<sequence length="503" mass="56471">MSHIPNTSNSLWRDLQVDTFPALSEDRQADVTVIGAGITGITTAYLLTKQGYNVILLEAGKIMEGTTGYTTAKITSQHGLIYAHLLKTIGEKKSKLYYQANQEALTLIDEIRTDNGIDCDFSYQDAYVYGETSQSKREIEEEAKAYERLGIDGGLIKETPLPFPVASAVKINDQAQFHPYLRFLVHDLIKRNTPIFENTRAVDVEKDRQPKVTTQEGYSVTSDHVVMATHFPFKDLENLYFARLHVERSYSIAVEPAKKIPEEMYLSADQPKRSLRYTVNDLGEPLLLVGGNGHTSGQVEDTLVHYRNLRSFAHHHFTVEEISYRWSAQDLSTMDMVPYIGPITEKQSNIYVATGFAKWGMTNGTIAARLISDLINQKDNPYTDLFSPSRFHLKQDMKNLTKENADVAKEFVKGKLNRQNKKLEELDHDEGAVVHHNGKRAGAYKDSAGNLSLVDTACTHMGCELSWNTAERSWDCPCHGSRFTTGGKVIEGPATKPLKKLSE</sequence>
<dbReference type="Pfam" id="PF00355">
    <property type="entry name" value="Rieske"/>
    <property type="match status" value="1"/>
</dbReference>
<keyword evidence="4" id="KW-0411">Iron-sulfur</keyword>
<evidence type="ECO:0000313" key="7">
    <source>
        <dbReference type="EMBL" id="UOR13650.1"/>
    </source>
</evidence>
<dbReference type="PRINTS" id="PR00162">
    <property type="entry name" value="RIESKE"/>
</dbReference>
<dbReference type="Proteomes" id="UP000830326">
    <property type="component" value="Chromosome"/>
</dbReference>
<dbReference type="PROSITE" id="PS51296">
    <property type="entry name" value="RIESKE"/>
    <property type="match status" value="1"/>
</dbReference>
<dbReference type="SUPFAM" id="SSF50022">
    <property type="entry name" value="ISP domain"/>
    <property type="match status" value="1"/>
</dbReference>
<dbReference type="SUPFAM" id="SSF51971">
    <property type="entry name" value="Nucleotide-binding domain"/>
    <property type="match status" value="1"/>
</dbReference>
<keyword evidence="2" id="KW-0479">Metal-binding</keyword>
<dbReference type="RefSeq" id="WP_245035356.1">
    <property type="nucleotide sequence ID" value="NZ_CP095075.1"/>
</dbReference>
<evidence type="ECO:0000256" key="3">
    <source>
        <dbReference type="ARBA" id="ARBA00023004"/>
    </source>
</evidence>
<evidence type="ECO:0000256" key="2">
    <source>
        <dbReference type="ARBA" id="ARBA00022723"/>
    </source>
</evidence>
<dbReference type="EMBL" id="CP095075">
    <property type="protein sequence ID" value="UOR13650.1"/>
    <property type="molecule type" value="Genomic_DNA"/>
</dbReference>
<dbReference type="InterPro" id="IPR005805">
    <property type="entry name" value="Rieske_Fe-S_prot_C"/>
</dbReference>
<dbReference type="Gene3D" id="3.30.9.10">
    <property type="entry name" value="D-Amino Acid Oxidase, subunit A, domain 2"/>
    <property type="match status" value="1"/>
</dbReference>
<proteinExistence type="predicted"/>
<gene>
    <name evidence="7" type="ORF">MUO15_09495</name>
</gene>
<keyword evidence="5" id="KW-1015">Disulfide bond</keyword>
<dbReference type="Gene3D" id="3.50.50.60">
    <property type="entry name" value="FAD/NAD(P)-binding domain"/>
    <property type="match status" value="1"/>
</dbReference>
<dbReference type="Pfam" id="PF01266">
    <property type="entry name" value="DAO"/>
    <property type="match status" value="1"/>
</dbReference>
<dbReference type="InterPro" id="IPR036188">
    <property type="entry name" value="FAD/NAD-bd_sf"/>
</dbReference>
<dbReference type="InterPro" id="IPR036922">
    <property type="entry name" value="Rieske_2Fe-2S_sf"/>
</dbReference>
<evidence type="ECO:0000256" key="5">
    <source>
        <dbReference type="ARBA" id="ARBA00023157"/>
    </source>
</evidence>
<dbReference type="PANTHER" id="PTHR13847:SF274">
    <property type="entry name" value="RIESKE 2FE-2S IRON-SULFUR PROTEIN YHFW-RELATED"/>
    <property type="match status" value="1"/>
</dbReference>